<feature type="compositionally biased region" description="Polar residues" evidence="1">
    <location>
        <begin position="1"/>
        <end position="15"/>
    </location>
</feature>
<keyword evidence="3" id="KW-1185">Reference proteome</keyword>
<dbReference type="EMBL" id="BSEN01000006">
    <property type="protein sequence ID" value="GLJ75936.1"/>
    <property type="molecule type" value="Genomic_DNA"/>
</dbReference>
<feature type="compositionally biased region" description="Low complexity" evidence="1">
    <location>
        <begin position="20"/>
        <end position="33"/>
    </location>
</feature>
<evidence type="ECO:0000313" key="2">
    <source>
        <dbReference type="EMBL" id="GLJ75936.1"/>
    </source>
</evidence>
<accession>A0A9W6H8K7</accession>
<dbReference type="Proteomes" id="UP001142372">
    <property type="component" value="Unassembled WGS sequence"/>
</dbReference>
<sequence length="81" mass="7933">MNTTFAFPEASSPQLPTGEAADGVPDGDVADGGVADGVGDGETTVAEEVGAPGSAAHPEKTAAATTATTTRVLRVVFMPST</sequence>
<organism evidence="2 3">
    <name type="scientific">Leifsonia poae</name>
    <dbReference type="NCBI Taxonomy" id="110933"/>
    <lineage>
        <taxon>Bacteria</taxon>
        <taxon>Bacillati</taxon>
        <taxon>Actinomycetota</taxon>
        <taxon>Actinomycetes</taxon>
        <taxon>Micrococcales</taxon>
        <taxon>Microbacteriaceae</taxon>
        <taxon>Leifsonia</taxon>
    </lineage>
</organism>
<name>A0A9W6H8K7_9MICO</name>
<dbReference type="AlphaFoldDB" id="A0A9W6H8K7"/>
<evidence type="ECO:0000256" key="1">
    <source>
        <dbReference type="SAM" id="MobiDB-lite"/>
    </source>
</evidence>
<proteinExistence type="predicted"/>
<gene>
    <name evidence="2" type="ORF">GCM10017584_15100</name>
</gene>
<feature type="region of interest" description="Disordered" evidence="1">
    <location>
        <begin position="1"/>
        <end position="67"/>
    </location>
</feature>
<protein>
    <submittedName>
        <fullName evidence="2">Uncharacterized protein</fullName>
    </submittedName>
</protein>
<reference evidence="2" key="2">
    <citation type="submission" date="2023-01" db="EMBL/GenBank/DDBJ databases">
        <authorList>
            <person name="Sun Q."/>
            <person name="Evtushenko L."/>
        </authorList>
    </citation>
    <scope>NUCLEOTIDE SEQUENCE</scope>
    <source>
        <strain evidence="2">VKM Ac-1401</strain>
    </source>
</reference>
<reference evidence="2" key="1">
    <citation type="journal article" date="2014" name="Int. J. Syst. Evol. Microbiol.">
        <title>Complete genome sequence of Corynebacterium casei LMG S-19264T (=DSM 44701T), isolated from a smear-ripened cheese.</title>
        <authorList>
            <consortium name="US DOE Joint Genome Institute (JGI-PGF)"/>
            <person name="Walter F."/>
            <person name="Albersmeier A."/>
            <person name="Kalinowski J."/>
            <person name="Ruckert C."/>
        </authorList>
    </citation>
    <scope>NUCLEOTIDE SEQUENCE</scope>
    <source>
        <strain evidence="2">VKM Ac-1401</strain>
    </source>
</reference>
<comment type="caution">
    <text evidence="2">The sequence shown here is derived from an EMBL/GenBank/DDBJ whole genome shotgun (WGS) entry which is preliminary data.</text>
</comment>
<evidence type="ECO:0000313" key="3">
    <source>
        <dbReference type="Proteomes" id="UP001142372"/>
    </source>
</evidence>